<evidence type="ECO:0000313" key="3">
    <source>
        <dbReference type="EMBL" id="MDX3038404.1"/>
    </source>
</evidence>
<dbReference type="RefSeq" id="WP_052682995.1">
    <property type="nucleotide sequence ID" value="NZ_JABXWF010000002.1"/>
</dbReference>
<dbReference type="Proteomes" id="UP001282474">
    <property type="component" value="Unassembled WGS sequence"/>
</dbReference>
<dbReference type="EMBL" id="JARAWJ010000009">
    <property type="protein sequence ID" value="MDX3038404.1"/>
    <property type="molecule type" value="Genomic_DNA"/>
</dbReference>
<feature type="domain" description="IstB-like ATP-binding" evidence="2">
    <location>
        <begin position="15"/>
        <end position="93"/>
    </location>
</feature>
<keyword evidence="3" id="KW-0575">Peroxidase</keyword>
<keyword evidence="3" id="KW-0560">Oxidoreductase</keyword>
<dbReference type="GO" id="GO:0004601">
    <property type="term" value="F:peroxidase activity"/>
    <property type="evidence" value="ECO:0007669"/>
    <property type="project" value="UniProtKB-KW"/>
</dbReference>
<evidence type="ECO:0000256" key="1">
    <source>
        <dbReference type="SAM" id="MobiDB-lite"/>
    </source>
</evidence>
<comment type="caution">
    <text evidence="3">The sequence shown here is derived from an EMBL/GenBank/DDBJ whole genome shotgun (WGS) entry which is preliminary data.</text>
</comment>
<dbReference type="GO" id="GO:0005524">
    <property type="term" value="F:ATP binding"/>
    <property type="evidence" value="ECO:0007669"/>
    <property type="project" value="UniProtKB-KW"/>
</dbReference>
<dbReference type="SUPFAM" id="SSF52540">
    <property type="entry name" value="P-loop containing nucleoside triphosphate hydrolases"/>
    <property type="match status" value="1"/>
</dbReference>
<dbReference type="InterPro" id="IPR002611">
    <property type="entry name" value="IstB_ATP-bd"/>
</dbReference>
<dbReference type="CDD" id="cd00009">
    <property type="entry name" value="AAA"/>
    <property type="match status" value="1"/>
</dbReference>
<gene>
    <name evidence="3" type="ORF">PV383_14660</name>
</gene>
<keyword evidence="3" id="KW-0547">Nucleotide-binding</keyword>
<evidence type="ECO:0000313" key="4">
    <source>
        <dbReference type="Proteomes" id="UP001282474"/>
    </source>
</evidence>
<reference evidence="3 4" key="1">
    <citation type="journal article" date="2023" name="Microb. Genom.">
        <title>Mesoterricola silvestris gen. nov., sp. nov., Mesoterricola sediminis sp. nov., Geothrix oryzae sp. nov., Geothrix edaphica sp. nov., Geothrix rubra sp. nov., and Geothrix limicola sp. nov., six novel members of Acidobacteriota isolated from soils.</title>
        <authorList>
            <person name="Weisberg A.J."/>
            <person name="Pearce E."/>
            <person name="Kramer C.G."/>
            <person name="Chang J.H."/>
            <person name="Clarke C.R."/>
        </authorList>
    </citation>
    <scope>NUCLEOTIDE SEQUENCE [LARGE SCALE GENOMIC DNA]</scope>
    <source>
        <strain evidence="3 4">NE20-4-1</strain>
    </source>
</reference>
<proteinExistence type="predicted"/>
<accession>A0ABU4MPM3</accession>
<protein>
    <submittedName>
        <fullName evidence="3">ATP-binding protein</fullName>
    </submittedName>
</protein>
<keyword evidence="3" id="KW-0067">ATP-binding</keyword>
<feature type="region of interest" description="Disordered" evidence="1">
    <location>
        <begin position="96"/>
        <end position="139"/>
    </location>
</feature>
<feature type="compositionally biased region" description="Low complexity" evidence="1">
    <location>
        <begin position="110"/>
        <end position="120"/>
    </location>
</feature>
<dbReference type="Gene3D" id="3.40.50.300">
    <property type="entry name" value="P-loop containing nucleotide triphosphate hydrolases"/>
    <property type="match status" value="1"/>
</dbReference>
<dbReference type="InterPro" id="IPR027417">
    <property type="entry name" value="P-loop_NTPase"/>
</dbReference>
<sequence length="139" mass="14202">MAHLHPGRPTHSLGATLPGPWTLNDFDFAAQPGVDEKPIRGLATRRFLDDASNALFVGPPGVGKTMVATALARGAAEAGNRVYFTTAADLAARDSVASGAPPSVVWQGGTTTTLSSASTTPLRSEACEADDRNTAPSAG</sequence>
<evidence type="ECO:0000259" key="2">
    <source>
        <dbReference type="Pfam" id="PF01695"/>
    </source>
</evidence>
<dbReference type="Pfam" id="PF01695">
    <property type="entry name" value="IstB_IS21"/>
    <property type="match status" value="1"/>
</dbReference>
<name>A0ABU4MPM3_9ACTN</name>
<keyword evidence="4" id="KW-1185">Reference proteome</keyword>
<organism evidence="3 4">
    <name type="scientific">Streptomyces caniscabiei</name>
    <dbReference type="NCBI Taxonomy" id="2746961"/>
    <lineage>
        <taxon>Bacteria</taxon>
        <taxon>Bacillati</taxon>
        <taxon>Actinomycetota</taxon>
        <taxon>Actinomycetes</taxon>
        <taxon>Kitasatosporales</taxon>
        <taxon>Streptomycetaceae</taxon>
        <taxon>Streptomyces</taxon>
    </lineage>
</organism>